<feature type="transmembrane region" description="Helical" evidence="1">
    <location>
        <begin position="375"/>
        <end position="395"/>
    </location>
</feature>
<evidence type="ECO:0000256" key="1">
    <source>
        <dbReference type="SAM" id="Phobius"/>
    </source>
</evidence>
<evidence type="ECO:0000313" key="3">
    <source>
        <dbReference type="Proteomes" id="UP000035661"/>
    </source>
</evidence>
<dbReference type="Proteomes" id="UP000035661">
    <property type="component" value="Chromosome"/>
</dbReference>
<dbReference type="PATRIC" id="fig|743698.3.peg.612"/>
<dbReference type="RefSeq" id="WP_053040823.1">
    <property type="nucleotide sequence ID" value="NZ_CP011856.1"/>
</dbReference>
<proteinExistence type="predicted"/>
<feature type="transmembrane region" description="Helical" evidence="1">
    <location>
        <begin position="207"/>
        <end position="231"/>
    </location>
</feature>
<evidence type="ECO:0000313" key="2">
    <source>
        <dbReference type="EMBL" id="AKM54183.1"/>
    </source>
</evidence>
<keyword evidence="1" id="KW-1133">Transmembrane helix</keyword>
<name>A0A0H3XHJ3_9MOLU</name>
<feature type="transmembrane region" description="Helical" evidence="1">
    <location>
        <begin position="37"/>
        <end position="56"/>
    </location>
</feature>
<feature type="transmembrane region" description="Helical" evidence="1">
    <location>
        <begin position="68"/>
        <end position="88"/>
    </location>
</feature>
<feature type="transmembrane region" description="Helical" evidence="1">
    <location>
        <begin position="303"/>
        <end position="323"/>
    </location>
</feature>
<feature type="transmembrane region" description="Helical" evidence="1">
    <location>
        <begin position="12"/>
        <end position="31"/>
    </location>
</feature>
<reference evidence="2 3" key="1">
    <citation type="journal article" date="2015" name="Genome Biol. Evol.">
        <title>Found and Lost: The Fates of Horizontally Acquired Genes in Arthropod-Symbiotic Spiroplasma.</title>
        <authorList>
            <person name="Lo W.S."/>
            <person name="Gasparich G.E."/>
            <person name="Kuo C.H."/>
        </authorList>
    </citation>
    <scope>NUCLEOTIDE SEQUENCE [LARGE SCALE GENOMIC DNA]</scope>
    <source>
        <strain evidence="3">TDA-040725-5</strain>
    </source>
</reference>
<dbReference type="KEGG" id="seri:SERIO_v1c06120"/>
<feature type="transmembrane region" description="Helical" evidence="1">
    <location>
        <begin position="160"/>
        <end position="178"/>
    </location>
</feature>
<feature type="transmembrane region" description="Helical" evidence="1">
    <location>
        <begin position="349"/>
        <end position="369"/>
    </location>
</feature>
<keyword evidence="3" id="KW-1185">Reference proteome</keyword>
<dbReference type="EMBL" id="CP011856">
    <property type="protein sequence ID" value="AKM54183.1"/>
    <property type="molecule type" value="Genomic_DNA"/>
</dbReference>
<reference evidence="3" key="2">
    <citation type="submission" date="2015-06" db="EMBL/GenBank/DDBJ databases">
        <title>Complete genome sequence of Spiroplasma eriocheiris TDA-040725-5 (DSM 21848).</title>
        <authorList>
            <person name="Lo W.-S."/>
            <person name="Kuo C.-H."/>
        </authorList>
    </citation>
    <scope>NUCLEOTIDE SEQUENCE [LARGE SCALE GENOMIC DNA]</scope>
    <source>
        <strain evidence="3">TDA-040725-5</strain>
    </source>
</reference>
<organism evidence="2 3">
    <name type="scientific">Spiroplasma eriocheiris</name>
    <dbReference type="NCBI Taxonomy" id="315358"/>
    <lineage>
        <taxon>Bacteria</taxon>
        <taxon>Bacillati</taxon>
        <taxon>Mycoplasmatota</taxon>
        <taxon>Mollicutes</taxon>
        <taxon>Entomoplasmatales</taxon>
        <taxon>Spiroplasmataceae</taxon>
        <taxon>Spiroplasma</taxon>
    </lineage>
</organism>
<feature type="transmembrane region" description="Helical" evidence="1">
    <location>
        <begin position="134"/>
        <end position="154"/>
    </location>
</feature>
<keyword evidence="1" id="KW-0472">Membrane</keyword>
<dbReference type="AlphaFoldDB" id="A0A0H3XHJ3"/>
<feature type="transmembrane region" description="Helical" evidence="1">
    <location>
        <begin position="94"/>
        <end position="114"/>
    </location>
</feature>
<keyword evidence="1" id="KW-0812">Transmembrane</keyword>
<gene>
    <name evidence="2" type="ORF">SERIO_v1c06120</name>
</gene>
<protein>
    <submittedName>
        <fullName evidence="2">Uncharacterized protein</fullName>
    </submittedName>
</protein>
<accession>A0A0H3XHJ3</accession>
<feature type="transmembrane region" description="Helical" evidence="1">
    <location>
        <begin position="267"/>
        <end position="291"/>
    </location>
</feature>
<feature type="transmembrane region" description="Helical" evidence="1">
    <location>
        <begin position="237"/>
        <end position="255"/>
    </location>
</feature>
<sequence>MNKLTGWKISLGLESCIIGSIYSFLPFLTFTKFGLNNIWVFLLVPLTMLFFTPLWIRIKKKHSNHVVLKINSTFLMIFLTTIMIFNFFDNNYLIYGYAINLWLIGMFLAGMVPFTMEIIRSYGISNKIKVNPTLLFSLVGIFPIIIPFLCFYFLEQNILNIVLICYFGGWGIGLWITIHRNQNIMTNEITFATNNGNFKMIWKNKPFLAYLFPSSFTYGFNEFIGYLLPVLVFNQTIYWIIWIGVFYFLRKLSYLGGSLFSINKQKVYYINIINSILVIISIGLFLGMLIINYYRNNLLTTSLYLIIGIGVSQILIGISLALITKTQKTNVTSLVGRDNMSLAMIIDHVFGRGILSLLFSIILIPIIIVNDAKPIIFIILLSCFTIISIINLMLVTNNKIIINS</sequence>